<evidence type="ECO:0000313" key="3">
    <source>
        <dbReference type="Proteomes" id="UP000008784"/>
    </source>
</evidence>
<dbReference type="CDD" id="cd09917">
    <property type="entry name" value="F-box_SF"/>
    <property type="match status" value="1"/>
</dbReference>
<evidence type="ECO:0000259" key="1">
    <source>
        <dbReference type="PROSITE" id="PS50181"/>
    </source>
</evidence>
<evidence type="ECO:0000313" key="2">
    <source>
        <dbReference type="EMBL" id="EGX43663.1"/>
    </source>
</evidence>
<dbReference type="HOGENOM" id="CLU_733566_0_0_1"/>
<dbReference type="EMBL" id="ADOT01000316">
    <property type="protein sequence ID" value="EGX43663.1"/>
    <property type="molecule type" value="Genomic_DNA"/>
</dbReference>
<reference evidence="2 3" key="1">
    <citation type="journal article" date="2011" name="PLoS Pathog.">
        <title>Genomic and proteomic analyses of the fungus Arthrobotrys oligospora provide insights into nematode-trap formation.</title>
        <authorList>
            <person name="Yang J."/>
            <person name="Wang L."/>
            <person name="Ji X."/>
            <person name="Feng Y."/>
            <person name="Li X."/>
            <person name="Zou C."/>
            <person name="Xu J."/>
            <person name="Ren Y."/>
            <person name="Mi Q."/>
            <person name="Wu J."/>
            <person name="Liu S."/>
            <person name="Liu Y."/>
            <person name="Huang X."/>
            <person name="Wang H."/>
            <person name="Niu X."/>
            <person name="Li J."/>
            <person name="Liang L."/>
            <person name="Luo Y."/>
            <person name="Ji K."/>
            <person name="Zhou W."/>
            <person name="Yu Z."/>
            <person name="Li G."/>
            <person name="Liu Y."/>
            <person name="Li L."/>
            <person name="Qiao M."/>
            <person name="Feng L."/>
            <person name="Zhang K.-Q."/>
        </authorList>
    </citation>
    <scope>NUCLEOTIDE SEQUENCE [LARGE SCALE GENOMIC DNA]</scope>
    <source>
        <strain evidence="3">ATCC 24927 / CBS 115.81 / DSM 1491</strain>
    </source>
</reference>
<keyword evidence="3" id="KW-1185">Reference proteome</keyword>
<sequence>MKPIPLSHTQKWKPIPPLLPERQPSITFSDMPLDLKYQIIESCDAVSFLSLSKTCKLFHEALTCQYGKTIYLKLLMRGMCKQSWLIYKIQKIREKQRKWEEEQERERQFLYRHLLAPGADVFFDQMLPEKIFPAREILRNYKISAECPVALSKELYKIQETAQYFTKLFRSSSFDISEPQVWLNKERNLWDPALPPLSVLSDEDLDEAFYEFWLVLMLFKHPCLVRRWRLYLEGDDRIWLSECKAIFGYKITYDKAKEMKLTTIRIFVEKLVRDFVSSCHEFAHSKSPCSGLLDIDTGPFYITPHSNCLYLPCSQDMENYHLYIKAFMLRYSLPGIMLFLKDEILSGYHTLKHDAETFLEDERRKGRGAQWEHLTRS</sequence>
<dbReference type="Proteomes" id="UP000008784">
    <property type="component" value="Unassembled WGS sequence"/>
</dbReference>
<gene>
    <name evidence="2" type="ORF">AOL_s00215g399</name>
</gene>
<dbReference type="InterPro" id="IPR036047">
    <property type="entry name" value="F-box-like_dom_sf"/>
</dbReference>
<dbReference type="InParanoid" id="G1XSQ1"/>
<dbReference type="OrthoDB" id="5318219at2759"/>
<dbReference type="RefSeq" id="XP_011127903.1">
    <property type="nucleotide sequence ID" value="XM_011129601.1"/>
</dbReference>
<proteinExistence type="predicted"/>
<dbReference type="PROSITE" id="PS50181">
    <property type="entry name" value="FBOX"/>
    <property type="match status" value="1"/>
</dbReference>
<organism evidence="2 3">
    <name type="scientific">Arthrobotrys oligospora (strain ATCC 24927 / CBS 115.81 / DSM 1491)</name>
    <name type="common">Nematode-trapping fungus</name>
    <name type="synonym">Didymozoophaga oligospora</name>
    <dbReference type="NCBI Taxonomy" id="756982"/>
    <lineage>
        <taxon>Eukaryota</taxon>
        <taxon>Fungi</taxon>
        <taxon>Dikarya</taxon>
        <taxon>Ascomycota</taxon>
        <taxon>Pezizomycotina</taxon>
        <taxon>Orbiliomycetes</taxon>
        <taxon>Orbiliales</taxon>
        <taxon>Orbiliaceae</taxon>
        <taxon>Orbilia</taxon>
        <taxon>Orbilia oligospora</taxon>
    </lineage>
</organism>
<accession>G1XSQ1</accession>
<dbReference type="GeneID" id="22898822"/>
<dbReference type="AlphaFoldDB" id="G1XSQ1"/>
<name>G1XSQ1_ARTOA</name>
<feature type="domain" description="F-box" evidence="1">
    <location>
        <begin position="25"/>
        <end position="74"/>
    </location>
</feature>
<dbReference type="SUPFAM" id="SSF81383">
    <property type="entry name" value="F-box domain"/>
    <property type="match status" value="1"/>
</dbReference>
<protein>
    <recommendedName>
        <fullName evidence="1">F-box domain-containing protein</fullName>
    </recommendedName>
</protein>
<comment type="caution">
    <text evidence="2">The sequence shown here is derived from an EMBL/GenBank/DDBJ whole genome shotgun (WGS) entry which is preliminary data.</text>
</comment>
<dbReference type="InterPro" id="IPR001810">
    <property type="entry name" value="F-box_dom"/>
</dbReference>
<dbReference type="Pfam" id="PF00646">
    <property type="entry name" value="F-box"/>
    <property type="match status" value="1"/>
</dbReference>